<dbReference type="FunFam" id="3.40.50.300:FF:000997">
    <property type="entry name" value="Multidrug resistance-associated protein 1"/>
    <property type="match status" value="1"/>
</dbReference>
<feature type="non-terminal residue" evidence="13">
    <location>
        <position position="1"/>
    </location>
</feature>
<feature type="region of interest" description="Disordered" evidence="9">
    <location>
        <begin position="371"/>
        <end position="416"/>
    </location>
</feature>
<gene>
    <name evidence="13" type="ORF">BGZ80_009922</name>
</gene>
<feature type="transmembrane region" description="Helical" evidence="10">
    <location>
        <begin position="554"/>
        <end position="574"/>
    </location>
</feature>
<feature type="transmembrane region" description="Helical" evidence="10">
    <location>
        <begin position="580"/>
        <end position="602"/>
    </location>
</feature>
<proteinExistence type="inferred from homology"/>
<dbReference type="AlphaFoldDB" id="A0A9P6T4K1"/>
<dbReference type="SMART" id="SM00382">
    <property type="entry name" value="AAA"/>
    <property type="match status" value="2"/>
</dbReference>
<dbReference type="InterPro" id="IPR036640">
    <property type="entry name" value="ABC1_TM_sf"/>
</dbReference>
<evidence type="ECO:0000256" key="3">
    <source>
        <dbReference type="ARBA" id="ARBA00022448"/>
    </source>
</evidence>
<evidence type="ECO:0000313" key="14">
    <source>
        <dbReference type="Proteomes" id="UP000703661"/>
    </source>
</evidence>
<keyword evidence="7 10" id="KW-1133">Transmembrane helix</keyword>
<evidence type="ECO:0000256" key="4">
    <source>
        <dbReference type="ARBA" id="ARBA00022692"/>
    </source>
</evidence>
<evidence type="ECO:0008006" key="15">
    <source>
        <dbReference type="Google" id="ProtNLM"/>
    </source>
</evidence>
<name>A0A9P6T4K1_9FUNG</name>
<evidence type="ECO:0000256" key="1">
    <source>
        <dbReference type="ARBA" id="ARBA00004141"/>
    </source>
</evidence>
<dbReference type="InterPro" id="IPR003439">
    <property type="entry name" value="ABC_transporter-like_ATP-bd"/>
</dbReference>
<feature type="region of interest" description="Disordered" evidence="9">
    <location>
        <begin position="129"/>
        <end position="148"/>
    </location>
</feature>
<dbReference type="Proteomes" id="UP000703661">
    <property type="component" value="Unassembled WGS sequence"/>
</dbReference>
<dbReference type="GO" id="GO:0016887">
    <property type="term" value="F:ATP hydrolysis activity"/>
    <property type="evidence" value="ECO:0007669"/>
    <property type="project" value="InterPro"/>
</dbReference>
<comment type="subcellular location">
    <subcellularLocation>
        <location evidence="1">Membrane</location>
        <topology evidence="1">Multi-pass membrane protein</topology>
    </subcellularLocation>
</comment>
<evidence type="ECO:0000256" key="10">
    <source>
        <dbReference type="SAM" id="Phobius"/>
    </source>
</evidence>
<protein>
    <recommendedName>
        <fullName evidence="15">P-loop containing nucleoside triphosphate hydrolase protein</fullName>
    </recommendedName>
</protein>
<dbReference type="EMBL" id="JAAAID010000064">
    <property type="protein sequence ID" value="KAG0023268.1"/>
    <property type="molecule type" value="Genomic_DNA"/>
</dbReference>
<evidence type="ECO:0000256" key="2">
    <source>
        <dbReference type="ARBA" id="ARBA00009726"/>
    </source>
</evidence>
<dbReference type="Gene3D" id="1.20.1560.10">
    <property type="entry name" value="ABC transporter type 1, transmembrane domain"/>
    <property type="match status" value="2"/>
</dbReference>
<feature type="transmembrane region" description="Helical" evidence="10">
    <location>
        <begin position="52"/>
        <end position="70"/>
    </location>
</feature>
<feature type="transmembrane region" description="Helical" evidence="10">
    <location>
        <begin position="21"/>
        <end position="40"/>
    </location>
</feature>
<dbReference type="Pfam" id="PF00005">
    <property type="entry name" value="ABC_tran"/>
    <property type="match status" value="2"/>
</dbReference>
<evidence type="ECO:0000313" key="13">
    <source>
        <dbReference type="EMBL" id="KAG0023268.1"/>
    </source>
</evidence>
<comment type="caution">
    <text evidence="13">The sequence shown here is derived from an EMBL/GenBank/DDBJ whole genome shotgun (WGS) entry which is preliminary data.</text>
</comment>
<feature type="transmembrane region" description="Helical" evidence="10">
    <location>
        <begin position="485"/>
        <end position="511"/>
    </location>
</feature>
<feature type="transmembrane region" description="Helical" evidence="10">
    <location>
        <begin position="446"/>
        <end position="465"/>
    </location>
</feature>
<dbReference type="CDD" id="cd03244">
    <property type="entry name" value="ABCC_MRP_domain2"/>
    <property type="match status" value="1"/>
</dbReference>
<organism evidence="13 14">
    <name type="scientific">Entomortierella chlamydospora</name>
    <dbReference type="NCBI Taxonomy" id="101097"/>
    <lineage>
        <taxon>Eukaryota</taxon>
        <taxon>Fungi</taxon>
        <taxon>Fungi incertae sedis</taxon>
        <taxon>Mucoromycota</taxon>
        <taxon>Mortierellomycotina</taxon>
        <taxon>Mortierellomycetes</taxon>
        <taxon>Mortierellales</taxon>
        <taxon>Mortierellaceae</taxon>
        <taxon>Entomortierella</taxon>
    </lineage>
</organism>
<keyword evidence="5" id="KW-0547">Nucleotide-binding</keyword>
<dbReference type="CDD" id="cd18606">
    <property type="entry name" value="ABC_6TM_YOR1_D2_like"/>
    <property type="match status" value="1"/>
</dbReference>
<dbReference type="PANTHER" id="PTHR24223:SF456">
    <property type="entry name" value="MULTIDRUG RESISTANCE-ASSOCIATED PROTEIN LETHAL(2)03659"/>
    <property type="match status" value="1"/>
</dbReference>
<evidence type="ECO:0000256" key="6">
    <source>
        <dbReference type="ARBA" id="ARBA00022840"/>
    </source>
</evidence>
<evidence type="ECO:0000256" key="9">
    <source>
        <dbReference type="SAM" id="MobiDB-lite"/>
    </source>
</evidence>
<dbReference type="InterPro" id="IPR027417">
    <property type="entry name" value="P-loop_NTPase"/>
</dbReference>
<feature type="compositionally biased region" description="Low complexity" evidence="9">
    <location>
        <begin position="129"/>
        <end position="141"/>
    </location>
</feature>
<dbReference type="SUPFAM" id="SSF52540">
    <property type="entry name" value="P-loop containing nucleoside triphosphate hydrolases"/>
    <property type="match status" value="2"/>
</dbReference>
<keyword evidence="6" id="KW-0067">ATP-binding</keyword>
<dbReference type="InterPro" id="IPR017871">
    <property type="entry name" value="ABC_transporter-like_CS"/>
</dbReference>
<dbReference type="Gene3D" id="3.40.50.300">
    <property type="entry name" value="P-loop containing nucleotide triphosphate hydrolases"/>
    <property type="match status" value="2"/>
</dbReference>
<dbReference type="GO" id="GO:0005524">
    <property type="term" value="F:ATP binding"/>
    <property type="evidence" value="ECO:0007669"/>
    <property type="project" value="UniProtKB-KW"/>
</dbReference>
<dbReference type="FunFam" id="1.20.1560.10:FF:000010">
    <property type="entry name" value="Multidrug resistance-associated ABC transporter"/>
    <property type="match status" value="1"/>
</dbReference>
<feature type="transmembrane region" description="Helical" evidence="10">
    <location>
        <begin position="674"/>
        <end position="690"/>
    </location>
</feature>
<feature type="domain" description="ABC transmembrane type-1" evidence="12">
    <location>
        <begin position="449"/>
        <end position="725"/>
    </location>
</feature>
<evidence type="ECO:0000256" key="8">
    <source>
        <dbReference type="ARBA" id="ARBA00023136"/>
    </source>
</evidence>
<dbReference type="CDD" id="cd03250">
    <property type="entry name" value="ABCC_MRP_domain1"/>
    <property type="match status" value="1"/>
</dbReference>
<dbReference type="PROSITE" id="PS50893">
    <property type="entry name" value="ABC_TRANSPORTER_2"/>
    <property type="match status" value="2"/>
</dbReference>
<keyword evidence="14" id="KW-1185">Reference proteome</keyword>
<dbReference type="InterPro" id="IPR050173">
    <property type="entry name" value="ABC_transporter_C-like"/>
</dbReference>
<dbReference type="InterPro" id="IPR003593">
    <property type="entry name" value="AAA+_ATPase"/>
</dbReference>
<dbReference type="PROSITE" id="PS00211">
    <property type="entry name" value="ABC_TRANSPORTER_1"/>
    <property type="match status" value="2"/>
</dbReference>
<feature type="compositionally biased region" description="Polar residues" evidence="9">
    <location>
        <begin position="382"/>
        <end position="406"/>
    </location>
</feature>
<dbReference type="SUPFAM" id="SSF90123">
    <property type="entry name" value="ABC transporter transmembrane region"/>
    <property type="match status" value="1"/>
</dbReference>
<evidence type="ECO:0000256" key="5">
    <source>
        <dbReference type="ARBA" id="ARBA00022741"/>
    </source>
</evidence>
<keyword evidence="4 10" id="KW-0812">Transmembrane</keyword>
<dbReference type="FunFam" id="3.40.50.300:FF:000163">
    <property type="entry name" value="Multidrug resistance-associated protein member 4"/>
    <property type="match status" value="1"/>
</dbReference>
<dbReference type="GO" id="GO:0140359">
    <property type="term" value="F:ABC-type transporter activity"/>
    <property type="evidence" value="ECO:0007669"/>
    <property type="project" value="InterPro"/>
</dbReference>
<dbReference type="PANTHER" id="PTHR24223">
    <property type="entry name" value="ATP-BINDING CASSETTE SUB-FAMILY C"/>
    <property type="match status" value="1"/>
</dbReference>
<feature type="domain" description="ABC transporter" evidence="11">
    <location>
        <begin position="141"/>
        <end position="359"/>
    </location>
</feature>
<feature type="domain" description="ABC transporter" evidence="11">
    <location>
        <begin position="764"/>
        <end position="998"/>
    </location>
</feature>
<keyword evidence="8 10" id="KW-0472">Membrane</keyword>
<keyword evidence="3" id="KW-0813">Transport</keyword>
<accession>A0A9P6T4K1</accession>
<sequence>LAEIRSKELGLVCRILRNRGFITATSGAIPVLASAMSFVMYAALGNELKPEIIFPALAFYSLMRVPLLILPNCYTASVDAYVAMIRIQEFLLSEDYVNETNLDENAEEAISIHGGNFIWETLPTASLSSSAESSSTSNSKARTTDSKASIRALEQGQQTLPYLKDINVKITRGSLVAVVGPVGSGKSSLLQAMVGNMTKSSGTVIRGTSISYASQTPWIQNATIRDNILFDTEFEGERYWRDLALFPGGDMTEIGERGINLSGGQKARLSLARSVYFNAGMVVMDDPLSAVDAHVGKRLWKDSIMGELRGKTRVIATHQLHVLPNVDYVICMKDGKIAAQGTYQELLERNADFIELMTQYGGINRKKPLGDAVGGQVESDAEASSTAQQNQKSAWNMDSDQTSEVSGDTAGEEQAGVSKLITEEEREIGAVSLNVYGEYFKMVGSGMWVAVVFCYIIQQVCNVMMNYWLSLWSNQTLGLPVSTNIAIYVSFAICQLIIVATASVLLSFAIIGTTERMHSKAFDKVIHAPMSFFDATPIGRILNRFSKDVDSLDNVLWGILNDIFITSFIVLGAVSLTIAYFPYLIFAIVPMAAMYYGGSVYYRSTSREVKRLDSNLRSVLYAHFAESLSGMGTLRAYNRIDNAISVNQQKLDLSNRAYYLFQVGARWISYRTQFFGSLLALMASLFAVGFRDSIDAATAGLILSSLVRTSGDTSYLVQCIAALENNMNSTERLVHYTKNLPQEPPTESRPGLKPEPLWPEQGAISFNNVSLRYRPDLPLVLKNISFDIQSGLKVAVVGRTGAGKSSLIQALFLLTNLESGQVIIDGIDTQTIGTADLRSHIAIIPQDPVLFHGTFRYNLDPLGKYSEQELWDVLGTSELKSYVQAQDGKLDAMVSVNGENLSVGQRQLMCLSRALLAKSKIVVLDEATASVDLATDALIQKAIRVDFAGSTVVTIAHRLNTIIDYDRILVMDQGQIAEYDTPFNLLNNPISAFSELVAETGYQNATHLRSLAGL</sequence>
<evidence type="ECO:0000259" key="11">
    <source>
        <dbReference type="PROSITE" id="PS50893"/>
    </source>
</evidence>
<comment type="similarity">
    <text evidence="2">Belongs to the ABC transporter superfamily. ABCC family. Conjugate transporter (TC 3.A.1.208) subfamily.</text>
</comment>
<dbReference type="PROSITE" id="PS50929">
    <property type="entry name" value="ABC_TM1F"/>
    <property type="match status" value="1"/>
</dbReference>
<evidence type="ECO:0000256" key="7">
    <source>
        <dbReference type="ARBA" id="ARBA00022989"/>
    </source>
</evidence>
<dbReference type="GO" id="GO:0016020">
    <property type="term" value="C:membrane"/>
    <property type="evidence" value="ECO:0007669"/>
    <property type="project" value="UniProtKB-SubCell"/>
</dbReference>
<dbReference type="InterPro" id="IPR011527">
    <property type="entry name" value="ABC1_TM_dom"/>
</dbReference>
<reference evidence="13" key="1">
    <citation type="journal article" date="2020" name="Fungal Divers.">
        <title>Resolving the Mortierellaceae phylogeny through synthesis of multi-gene phylogenetics and phylogenomics.</title>
        <authorList>
            <person name="Vandepol N."/>
            <person name="Liber J."/>
            <person name="Desiro A."/>
            <person name="Na H."/>
            <person name="Kennedy M."/>
            <person name="Barry K."/>
            <person name="Grigoriev I.V."/>
            <person name="Miller A.N."/>
            <person name="O'Donnell K."/>
            <person name="Stajich J.E."/>
            <person name="Bonito G."/>
        </authorList>
    </citation>
    <scope>NUCLEOTIDE SEQUENCE</scope>
    <source>
        <strain evidence="13">NRRL 2769</strain>
    </source>
</reference>
<dbReference type="Pfam" id="PF00664">
    <property type="entry name" value="ABC_membrane"/>
    <property type="match status" value="1"/>
</dbReference>
<evidence type="ECO:0000259" key="12">
    <source>
        <dbReference type="PROSITE" id="PS50929"/>
    </source>
</evidence>